<dbReference type="OrthoDB" id="7277438at2"/>
<reference evidence="1 2" key="1">
    <citation type="submission" date="2019-07" db="EMBL/GenBank/DDBJ databases">
        <title>Whole genome shotgun sequence of Microvirga aerophila NBRC 106136.</title>
        <authorList>
            <person name="Hosoyama A."/>
            <person name="Uohara A."/>
            <person name="Ohji S."/>
            <person name="Ichikawa N."/>
        </authorList>
    </citation>
    <scope>NUCLEOTIDE SEQUENCE [LARGE SCALE GENOMIC DNA]</scope>
    <source>
        <strain evidence="1 2">NBRC 106136</strain>
    </source>
</reference>
<dbReference type="Gene3D" id="3.40.50.1010">
    <property type="entry name" value="5'-nuclease"/>
    <property type="match status" value="1"/>
</dbReference>
<sequence>MSFDLVAALRRIKAQRSSCAVSRRADDDLPFVPEQIEAGPELMLDTCVYIDVIQGKVPRSVDDLLGARISNHSSICLAELTHLFGRLDPQHPETPNTLKELRGVIKDDIPAHRLTAPSTRVLGEAGMLAGLTTRLTGRSKEQALLNDAILYLHALERSCVVLTRNLADFDVFHQLVPTGSVLFYRQA</sequence>
<evidence type="ECO:0000313" key="2">
    <source>
        <dbReference type="Proteomes" id="UP000321085"/>
    </source>
</evidence>
<dbReference type="SUPFAM" id="SSF88723">
    <property type="entry name" value="PIN domain-like"/>
    <property type="match status" value="1"/>
</dbReference>
<protein>
    <submittedName>
        <fullName evidence="1">Uncharacterized protein</fullName>
    </submittedName>
</protein>
<name>A0A512BSP1_9HYPH</name>
<dbReference type="RefSeq" id="WP_114188250.1">
    <property type="nucleotide sequence ID" value="NZ_BJYU01000033.1"/>
</dbReference>
<gene>
    <name evidence="1" type="ORF">MAE02_26670</name>
</gene>
<dbReference type="AlphaFoldDB" id="A0A512BSP1"/>
<keyword evidence="2" id="KW-1185">Reference proteome</keyword>
<proteinExistence type="predicted"/>
<organism evidence="1 2">
    <name type="scientific">Microvirga aerophila</name>
    <dbReference type="NCBI Taxonomy" id="670291"/>
    <lineage>
        <taxon>Bacteria</taxon>
        <taxon>Pseudomonadati</taxon>
        <taxon>Pseudomonadota</taxon>
        <taxon>Alphaproteobacteria</taxon>
        <taxon>Hyphomicrobiales</taxon>
        <taxon>Methylobacteriaceae</taxon>
        <taxon>Microvirga</taxon>
    </lineage>
</organism>
<dbReference type="InterPro" id="IPR029060">
    <property type="entry name" value="PIN-like_dom_sf"/>
</dbReference>
<dbReference type="EMBL" id="BJYU01000033">
    <property type="protein sequence ID" value="GEO14971.1"/>
    <property type="molecule type" value="Genomic_DNA"/>
</dbReference>
<comment type="caution">
    <text evidence="1">The sequence shown here is derived from an EMBL/GenBank/DDBJ whole genome shotgun (WGS) entry which is preliminary data.</text>
</comment>
<accession>A0A512BSP1</accession>
<evidence type="ECO:0000313" key="1">
    <source>
        <dbReference type="EMBL" id="GEO14971.1"/>
    </source>
</evidence>
<dbReference type="Proteomes" id="UP000321085">
    <property type="component" value="Unassembled WGS sequence"/>
</dbReference>